<dbReference type="InterPro" id="IPR051532">
    <property type="entry name" value="Ester_Hydrolysis_Enzymes"/>
</dbReference>
<comment type="caution">
    <text evidence="2">The sequence shown here is derived from an EMBL/GenBank/DDBJ whole genome shotgun (WGS) entry which is preliminary data.</text>
</comment>
<dbReference type="Proteomes" id="UP000606494">
    <property type="component" value="Unassembled WGS sequence"/>
</dbReference>
<accession>A0ABR7Y2R6</accession>
<evidence type="ECO:0000313" key="2">
    <source>
        <dbReference type="EMBL" id="MBD1425600.1"/>
    </source>
</evidence>
<dbReference type="EMBL" id="JACNYK010000002">
    <property type="protein sequence ID" value="MBD1425600.1"/>
    <property type="molecule type" value="Genomic_DNA"/>
</dbReference>
<dbReference type="Gene3D" id="3.40.50.1110">
    <property type="entry name" value="SGNH hydrolase"/>
    <property type="match status" value="1"/>
</dbReference>
<sequence length="336" mass="38710">MNRIYVVFVFFLGITVTDSGWAQSLKGAFPISAAQKIVFLGNSITYAGHYVTLFESFMITAFPKATTQVINLGLPSETVSGLSEDGHANGAFIRPCLFNRLENITERMTPDIVFACYGMNDGIYQPFSDSNFQRYKEGMIALYKRLKAAQIKRIIFITPSIHEDTVLGFHGYNLVLDRYAQWLLDQRRERNWEVIDTHFPMQKYVIAKKRLEPNFKLSEDGIHPGLEGHCLIAECIIHYFDDTFAAKDFLSECLDSTSYYAHLYTLLEVRQEIQKNAWLTYTKHERPGLPVGLPIDKAKKESMRIQNKIQKLQKTSHKRRNYEISDHHLSTSLTIY</sequence>
<dbReference type="CDD" id="cd01834">
    <property type="entry name" value="SGNH_hydrolase_like_2"/>
    <property type="match status" value="1"/>
</dbReference>
<evidence type="ECO:0000313" key="3">
    <source>
        <dbReference type="Proteomes" id="UP000606494"/>
    </source>
</evidence>
<name>A0ABR7Y2R6_9SPHI</name>
<organism evidence="2 3">
    <name type="scientific">Sphingobacterium arenae</name>
    <dbReference type="NCBI Taxonomy" id="1280598"/>
    <lineage>
        <taxon>Bacteria</taxon>
        <taxon>Pseudomonadati</taxon>
        <taxon>Bacteroidota</taxon>
        <taxon>Sphingobacteriia</taxon>
        <taxon>Sphingobacteriales</taxon>
        <taxon>Sphingobacteriaceae</taxon>
        <taxon>Sphingobacterium</taxon>
    </lineage>
</organism>
<proteinExistence type="predicted"/>
<protein>
    <submittedName>
        <fullName evidence="2">SGNH/GDSL hydrolase family protein</fullName>
    </submittedName>
</protein>
<reference evidence="2 3" key="1">
    <citation type="submission" date="2020-08" db="EMBL/GenBank/DDBJ databases">
        <title>Sphingobacterium sp. DN00404 isolated from aquaculture water.</title>
        <authorList>
            <person name="Zhang M."/>
        </authorList>
    </citation>
    <scope>NUCLEOTIDE SEQUENCE [LARGE SCALE GENOMIC DNA]</scope>
    <source>
        <strain evidence="2 3">KCTC 32294</strain>
    </source>
</reference>
<dbReference type="RefSeq" id="WP_190308750.1">
    <property type="nucleotide sequence ID" value="NZ_JACNYK010000002.1"/>
</dbReference>
<dbReference type="GO" id="GO:0016787">
    <property type="term" value="F:hydrolase activity"/>
    <property type="evidence" value="ECO:0007669"/>
    <property type="project" value="UniProtKB-KW"/>
</dbReference>
<dbReference type="InterPro" id="IPR036514">
    <property type="entry name" value="SGNH_hydro_sf"/>
</dbReference>
<keyword evidence="3" id="KW-1185">Reference proteome</keyword>
<evidence type="ECO:0000259" key="1">
    <source>
        <dbReference type="Pfam" id="PF13472"/>
    </source>
</evidence>
<gene>
    <name evidence="2" type="ORF">H8B17_08410</name>
</gene>
<dbReference type="PANTHER" id="PTHR30383:SF5">
    <property type="entry name" value="SGNH HYDROLASE-TYPE ESTERASE DOMAIN-CONTAINING PROTEIN"/>
    <property type="match status" value="1"/>
</dbReference>
<dbReference type="InterPro" id="IPR013830">
    <property type="entry name" value="SGNH_hydro"/>
</dbReference>
<dbReference type="Pfam" id="PF13472">
    <property type="entry name" value="Lipase_GDSL_2"/>
    <property type="match status" value="1"/>
</dbReference>
<dbReference type="SUPFAM" id="SSF52266">
    <property type="entry name" value="SGNH hydrolase"/>
    <property type="match status" value="1"/>
</dbReference>
<keyword evidence="2" id="KW-0378">Hydrolase</keyword>
<feature type="domain" description="SGNH hydrolase-type esterase" evidence="1">
    <location>
        <begin position="39"/>
        <end position="229"/>
    </location>
</feature>
<dbReference type="PANTHER" id="PTHR30383">
    <property type="entry name" value="THIOESTERASE 1/PROTEASE 1/LYSOPHOSPHOLIPASE L1"/>
    <property type="match status" value="1"/>
</dbReference>